<feature type="non-terminal residue" evidence="1">
    <location>
        <position position="113"/>
    </location>
</feature>
<organism evidence="1 2">
    <name type="scientific">Pocillopora damicornis</name>
    <name type="common">Cauliflower coral</name>
    <name type="synonym">Millepora damicornis</name>
    <dbReference type="NCBI Taxonomy" id="46731"/>
    <lineage>
        <taxon>Eukaryota</taxon>
        <taxon>Metazoa</taxon>
        <taxon>Cnidaria</taxon>
        <taxon>Anthozoa</taxon>
        <taxon>Hexacorallia</taxon>
        <taxon>Scleractinia</taxon>
        <taxon>Astrocoeniina</taxon>
        <taxon>Pocilloporidae</taxon>
        <taxon>Pocillopora</taxon>
    </lineage>
</organism>
<proteinExistence type="predicted"/>
<dbReference type="EMBL" id="RCHS01004067">
    <property type="protein sequence ID" value="RMX37911.1"/>
    <property type="molecule type" value="Genomic_DNA"/>
</dbReference>
<sequence length="113" mass="12972">MCADKGTKYQTFRGCFPFRSGLKQPTKEGRAPSKRLVHASMHSRVPDHCRAYALSDPSDQDYLLDCDHDHKDRCDRTSIKWEGVSFISNIQHGEECLRVWKAYKIGPGKLVPY</sequence>
<evidence type="ECO:0000313" key="1">
    <source>
        <dbReference type="EMBL" id="RMX37911.1"/>
    </source>
</evidence>
<dbReference type="OrthoDB" id="5979731at2759"/>
<dbReference type="AlphaFoldDB" id="A0A3M6T991"/>
<comment type="caution">
    <text evidence="1">The sequence shown here is derived from an EMBL/GenBank/DDBJ whole genome shotgun (WGS) entry which is preliminary data.</text>
</comment>
<dbReference type="Proteomes" id="UP000275408">
    <property type="component" value="Unassembled WGS sequence"/>
</dbReference>
<gene>
    <name evidence="1" type="ORF">pdam_00007042</name>
</gene>
<protein>
    <submittedName>
        <fullName evidence="1">Uncharacterized protein</fullName>
    </submittedName>
</protein>
<accession>A0A3M6T991</accession>
<name>A0A3M6T991_POCDA</name>
<keyword evidence="2" id="KW-1185">Reference proteome</keyword>
<evidence type="ECO:0000313" key="2">
    <source>
        <dbReference type="Proteomes" id="UP000275408"/>
    </source>
</evidence>
<reference evidence="1 2" key="1">
    <citation type="journal article" date="2018" name="Sci. Rep.">
        <title>Comparative analysis of the Pocillopora damicornis genome highlights role of immune system in coral evolution.</title>
        <authorList>
            <person name="Cunning R."/>
            <person name="Bay R.A."/>
            <person name="Gillette P."/>
            <person name="Baker A.C."/>
            <person name="Traylor-Knowles N."/>
        </authorList>
    </citation>
    <scope>NUCLEOTIDE SEQUENCE [LARGE SCALE GENOMIC DNA]</scope>
    <source>
        <strain evidence="1">RSMAS</strain>
        <tissue evidence="1">Whole animal</tissue>
    </source>
</reference>